<evidence type="ECO:0000313" key="2">
    <source>
        <dbReference type="EMBL" id="RLN00274.1"/>
    </source>
</evidence>
<dbReference type="PANTHER" id="PTHR10887">
    <property type="entry name" value="DNA2/NAM7 HELICASE FAMILY"/>
    <property type="match status" value="1"/>
</dbReference>
<dbReference type="InterPro" id="IPR041677">
    <property type="entry name" value="DNA2/NAM7_AAA_11"/>
</dbReference>
<dbReference type="EMBL" id="PQIB02000009">
    <property type="protein sequence ID" value="RLN00274.1"/>
    <property type="molecule type" value="Genomic_DNA"/>
</dbReference>
<dbReference type="Gene3D" id="3.40.50.300">
    <property type="entry name" value="P-loop containing nucleotide triphosphate hydrolases"/>
    <property type="match status" value="1"/>
</dbReference>
<dbReference type="Pfam" id="PF13086">
    <property type="entry name" value="AAA_11"/>
    <property type="match status" value="2"/>
</dbReference>
<dbReference type="STRING" id="4540.A0A3L6RCB3"/>
<proteinExistence type="predicted"/>
<dbReference type="AlphaFoldDB" id="A0A3L6RCB3"/>
<feature type="domain" description="DNA2/NAM7 helicase helicase" evidence="1">
    <location>
        <begin position="200"/>
        <end position="327"/>
    </location>
</feature>
<dbReference type="GO" id="GO:0004386">
    <property type="term" value="F:helicase activity"/>
    <property type="evidence" value="ECO:0007669"/>
    <property type="project" value="InterPro"/>
</dbReference>
<evidence type="ECO:0000313" key="3">
    <source>
        <dbReference type="Proteomes" id="UP000275267"/>
    </source>
</evidence>
<protein>
    <recommendedName>
        <fullName evidence="1">DNA2/NAM7 helicase helicase domain-containing protein</fullName>
    </recommendedName>
</protein>
<dbReference type="Proteomes" id="UP000275267">
    <property type="component" value="Unassembled WGS sequence"/>
</dbReference>
<accession>A0A3L6RCB3</accession>
<name>A0A3L6RCB3_PANMI</name>
<evidence type="ECO:0000259" key="1">
    <source>
        <dbReference type="Pfam" id="PF13086"/>
    </source>
</evidence>
<sequence length="581" mass="66128">MFLQVEMIPNEFETWADYTNAFRNPTLVEIWHQIDLGMDTIFGGLYVDFYEDKQDSSWPNVYNIKLKVPKRGGGDNMPKKGDLMLLSELNSRDQIIKNVSFCTILEVMKVNTYDEAVEASMDVWLSQSPYGSINEQSSYQVMRLTNLATCECSCEVMMRDSKASPQISNLILTKNNGADRECGRFADKAKIAKAVRADFELNESQSDAVASCISATKCSEKCSVHLIWGPPGTGKTKTVSMILQKLLMTPSKSRSLVCAPTNIALLQLASHLVSLLEKSTETSPSTDDIIMFGSEKLTAKTYKDLSKILLRDHVAGNLEMKKYSMHTRENIHLQDAKLVICTPFKSSRLKNQRFDILVIDEAPNLKECESMIPLTIDGIKYVVLVGDDNQLELVVMSPARTARDGHFWTTEQEDMYNNVYKMKSFADSTWINWKNINHSKEMDYVERRCLDIGLHKLMGTRQDWHEEIVRQFFTVYINPNRTSLTWMSGINRKITINKRFCENVLLDPPLQHSKFCRIKIEDSLGDTEQKELDSYRLNDGDVHFSAATRLLRKTIYPRAGDKGEVHNDNLVIFCSGSLSTL</sequence>
<gene>
    <name evidence="2" type="ORF">C2845_PM06G25820</name>
</gene>
<dbReference type="InterPro" id="IPR045055">
    <property type="entry name" value="DNA2/NAM7-like"/>
</dbReference>
<organism evidence="2 3">
    <name type="scientific">Panicum miliaceum</name>
    <name type="common">Proso millet</name>
    <name type="synonym">Broomcorn millet</name>
    <dbReference type="NCBI Taxonomy" id="4540"/>
    <lineage>
        <taxon>Eukaryota</taxon>
        <taxon>Viridiplantae</taxon>
        <taxon>Streptophyta</taxon>
        <taxon>Embryophyta</taxon>
        <taxon>Tracheophyta</taxon>
        <taxon>Spermatophyta</taxon>
        <taxon>Magnoliopsida</taxon>
        <taxon>Liliopsida</taxon>
        <taxon>Poales</taxon>
        <taxon>Poaceae</taxon>
        <taxon>PACMAD clade</taxon>
        <taxon>Panicoideae</taxon>
        <taxon>Panicodae</taxon>
        <taxon>Paniceae</taxon>
        <taxon>Panicinae</taxon>
        <taxon>Panicum</taxon>
        <taxon>Panicum sect. Panicum</taxon>
    </lineage>
</organism>
<dbReference type="SUPFAM" id="SSF52540">
    <property type="entry name" value="P-loop containing nucleoside triphosphate hydrolases"/>
    <property type="match status" value="1"/>
</dbReference>
<keyword evidence="3" id="KW-1185">Reference proteome</keyword>
<comment type="caution">
    <text evidence="2">The sequence shown here is derived from an EMBL/GenBank/DDBJ whole genome shotgun (WGS) entry which is preliminary data.</text>
</comment>
<dbReference type="OrthoDB" id="695196at2759"/>
<reference evidence="3" key="1">
    <citation type="journal article" date="2019" name="Nat. Commun.">
        <title>The genome of broomcorn millet.</title>
        <authorList>
            <person name="Zou C."/>
            <person name="Miki D."/>
            <person name="Li D."/>
            <person name="Tang Q."/>
            <person name="Xiao L."/>
            <person name="Rajput S."/>
            <person name="Deng P."/>
            <person name="Jia W."/>
            <person name="Huang R."/>
            <person name="Zhang M."/>
            <person name="Sun Y."/>
            <person name="Hu J."/>
            <person name="Fu X."/>
            <person name="Schnable P.S."/>
            <person name="Li F."/>
            <person name="Zhang H."/>
            <person name="Feng B."/>
            <person name="Zhu X."/>
            <person name="Liu R."/>
            <person name="Schnable J.C."/>
            <person name="Zhu J.-K."/>
            <person name="Zhang H."/>
        </authorList>
    </citation>
    <scope>NUCLEOTIDE SEQUENCE [LARGE SCALE GENOMIC DNA]</scope>
</reference>
<feature type="domain" description="DNA2/NAM7 helicase helicase" evidence="1">
    <location>
        <begin position="331"/>
        <end position="397"/>
    </location>
</feature>
<dbReference type="PANTHER" id="PTHR10887:SF520">
    <property type="entry name" value="P-LOOP CONTAINING NUCLEOSIDE TRIPHOSPHATE HYDROLASE SUPERFAMILY PROTEIN"/>
    <property type="match status" value="1"/>
</dbReference>
<dbReference type="InterPro" id="IPR027417">
    <property type="entry name" value="P-loop_NTPase"/>
</dbReference>